<reference evidence="2" key="1">
    <citation type="journal article" date="2014" name="Int. J. Syst. Evol. Microbiol.">
        <title>Complete genome sequence of Corynebacterium casei LMG S-19264T (=DSM 44701T), isolated from a smear-ripened cheese.</title>
        <authorList>
            <consortium name="US DOE Joint Genome Institute (JGI-PGF)"/>
            <person name="Walter F."/>
            <person name="Albersmeier A."/>
            <person name="Kalinowski J."/>
            <person name="Ruckert C."/>
        </authorList>
    </citation>
    <scope>NUCLEOTIDE SEQUENCE</scope>
    <source>
        <strain evidence="2">JCM 3302</strain>
    </source>
</reference>
<gene>
    <name evidence="2" type="ORF">GCM10014715_19140</name>
</gene>
<protein>
    <submittedName>
        <fullName evidence="2">Uncharacterized protein</fullName>
    </submittedName>
</protein>
<name>A0A918ZSE5_9ACTN</name>
<dbReference type="AlphaFoldDB" id="A0A918ZSE5"/>
<dbReference type="RefSeq" id="WP_037869065.1">
    <property type="nucleotide sequence ID" value="NZ_BNBC01000006.1"/>
</dbReference>
<dbReference type="EMBL" id="BNBC01000006">
    <property type="protein sequence ID" value="GHE65659.1"/>
    <property type="molecule type" value="Genomic_DNA"/>
</dbReference>
<keyword evidence="3" id="KW-1185">Reference proteome</keyword>
<dbReference type="Pfam" id="PF19953">
    <property type="entry name" value="EACC1"/>
    <property type="match status" value="1"/>
</dbReference>
<feature type="region of interest" description="Disordered" evidence="1">
    <location>
        <begin position="99"/>
        <end position="120"/>
    </location>
</feature>
<feature type="compositionally biased region" description="Basic and acidic residues" evidence="1">
    <location>
        <begin position="99"/>
        <end position="112"/>
    </location>
</feature>
<dbReference type="Proteomes" id="UP000641386">
    <property type="component" value="Unassembled WGS sequence"/>
</dbReference>
<proteinExistence type="predicted"/>
<comment type="caution">
    <text evidence="2">The sequence shown here is derived from an EMBL/GenBank/DDBJ whole genome shotgun (WGS) entry which is preliminary data.</text>
</comment>
<dbReference type="InterPro" id="IPR045428">
    <property type="entry name" value="EACC1"/>
</dbReference>
<evidence type="ECO:0000313" key="3">
    <source>
        <dbReference type="Proteomes" id="UP000641386"/>
    </source>
</evidence>
<evidence type="ECO:0000313" key="2">
    <source>
        <dbReference type="EMBL" id="GHE65659.1"/>
    </source>
</evidence>
<accession>A0A918ZSE5</accession>
<reference evidence="2" key="2">
    <citation type="submission" date="2020-09" db="EMBL/GenBank/DDBJ databases">
        <authorList>
            <person name="Sun Q."/>
            <person name="Ohkuma M."/>
        </authorList>
    </citation>
    <scope>NUCLEOTIDE SEQUENCE</scope>
    <source>
        <strain evidence="2">JCM 3302</strain>
    </source>
</reference>
<organism evidence="2 3">
    <name type="scientific">Streptomyces spiralis</name>
    <dbReference type="NCBI Taxonomy" id="66376"/>
    <lineage>
        <taxon>Bacteria</taxon>
        <taxon>Bacillati</taxon>
        <taxon>Actinomycetota</taxon>
        <taxon>Actinomycetes</taxon>
        <taxon>Kitasatosporales</taxon>
        <taxon>Streptomycetaceae</taxon>
        <taxon>Streptomyces</taxon>
    </lineage>
</organism>
<evidence type="ECO:0000256" key="1">
    <source>
        <dbReference type="SAM" id="MobiDB-lite"/>
    </source>
</evidence>
<sequence>MAEGDGVAGRGIRVRLDGSASNNDVAALKAWLEREKPLDDRVRDGQLQILERPRAGGPPGHMGAGMEILLVVIGAGAEAVFRELLDQTRRAVDAWLENRRRVESGDSPEARVDPVNPDQG</sequence>